<gene>
    <name evidence="2" type="ORF">HU752_019450</name>
</gene>
<evidence type="ECO:0000313" key="2">
    <source>
        <dbReference type="EMBL" id="QXI26134.1"/>
    </source>
</evidence>
<dbReference type="RefSeq" id="WP_186679197.1">
    <property type="nucleotide sequence ID" value="NZ_CP077093.1"/>
</dbReference>
<reference evidence="2 3" key="1">
    <citation type="journal article" date="2020" name="Microorganisms">
        <title>Reliable Identification of Environmental Pseudomonas Isolates Using the rpoD Gene.</title>
        <authorList>
            <consortium name="The Broad Institute Genome Sequencing Platform"/>
            <person name="Girard L."/>
            <person name="Lood C."/>
            <person name="Rokni-Zadeh H."/>
            <person name="van Noort V."/>
            <person name="Lavigne R."/>
            <person name="De Mot R."/>
        </authorList>
    </citation>
    <scope>NUCLEOTIDE SEQUENCE [LARGE SCALE GENOMIC DNA]</scope>
    <source>
        <strain evidence="2 3">RW8P3</strain>
    </source>
</reference>
<reference evidence="2 3" key="2">
    <citation type="journal article" date="2021" name="Microorganisms">
        <title>The Ever-Expanding Pseudomonas Genus: Description of 43 New Species and Partition of the Pseudomonas putida Group.</title>
        <authorList>
            <person name="Girard L."/>
            <person name="Lood C."/>
            <person name="Hofte M."/>
            <person name="Vandamme P."/>
            <person name="Rokni-Zadeh H."/>
            <person name="van Noort V."/>
            <person name="Lavigne R."/>
            <person name="De Mot R."/>
        </authorList>
    </citation>
    <scope>NUCLEOTIDE SEQUENCE [LARGE SCALE GENOMIC DNA]</scope>
    <source>
        <strain evidence="2 3">RW8P3</strain>
    </source>
</reference>
<evidence type="ECO:0000256" key="1">
    <source>
        <dbReference type="SAM" id="MobiDB-lite"/>
    </source>
</evidence>
<evidence type="ECO:0000313" key="3">
    <source>
        <dbReference type="Proteomes" id="UP000634530"/>
    </source>
</evidence>
<accession>A0A9E6PGA1</accession>
<dbReference type="EMBL" id="CP077093">
    <property type="protein sequence ID" value="QXI26134.1"/>
    <property type="molecule type" value="Genomic_DNA"/>
</dbReference>
<dbReference type="AlphaFoldDB" id="A0A9E6PGA1"/>
<dbReference type="Proteomes" id="UP000634530">
    <property type="component" value="Chromosome"/>
</dbReference>
<dbReference type="KEGG" id="pvw:HU752_019450"/>
<keyword evidence="3" id="KW-1185">Reference proteome</keyword>
<organism evidence="2 3">
    <name type="scientific">Pseudomonas vanderleydeniana</name>
    <dbReference type="NCBI Taxonomy" id="2745495"/>
    <lineage>
        <taxon>Bacteria</taxon>
        <taxon>Pseudomonadati</taxon>
        <taxon>Pseudomonadota</taxon>
        <taxon>Gammaproteobacteria</taxon>
        <taxon>Pseudomonadales</taxon>
        <taxon>Pseudomonadaceae</taxon>
        <taxon>Pseudomonas</taxon>
    </lineage>
</organism>
<name>A0A9E6PGA1_9PSED</name>
<proteinExistence type="predicted"/>
<sequence length="122" mass="13359">MTKKIIPDPPPANRAFGTDNTASSTRLLDSLTFTRFRPVAPESVNKPSLFVIQQGVTAYDALAHVSRLLETAELNGDELSLHTDPFERALFWSMLHSVEMARAVVDALLDGVPVANQISPEN</sequence>
<evidence type="ECO:0008006" key="4">
    <source>
        <dbReference type="Google" id="ProtNLM"/>
    </source>
</evidence>
<protein>
    <recommendedName>
        <fullName evidence="4">DUF3077 domain-containing protein</fullName>
    </recommendedName>
</protein>
<feature type="region of interest" description="Disordered" evidence="1">
    <location>
        <begin position="1"/>
        <end position="20"/>
    </location>
</feature>